<name>A0A7I8WTK1_BURXY</name>
<dbReference type="Pfam" id="PF05033">
    <property type="entry name" value="Pre-SET"/>
    <property type="match status" value="1"/>
</dbReference>
<dbReference type="InterPro" id="IPR003616">
    <property type="entry name" value="Post-SET_dom"/>
</dbReference>
<dbReference type="GO" id="GO:0005694">
    <property type="term" value="C:chromosome"/>
    <property type="evidence" value="ECO:0007669"/>
    <property type="project" value="UniProtKB-SubCell"/>
</dbReference>
<keyword evidence="5" id="KW-0808">Transferase</keyword>
<keyword evidence="17" id="KW-1185">Reference proteome</keyword>
<proteinExistence type="predicted"/>
<dbReference type="GO" id="GO:0005634">
    <property type="term" value="C:nucleus"/>
    <property type="evidence" value="ECO:0007669"/>
    <property type="project" value="InterPro"/>
</dbReference>
<dbReference type="PANTHER" id="PTHR46223">
    <property type="entry name" value="HISTONE-LYSINE N-METHYLTRANSFERASE SUV39H"/>
    <property type="match status" value="1"/>
</dbReference>
<evidence type="ECO:0000256" key="1">
    <source>
        <dbReference type="ARBA" id="ARBA00004286"/>
    </source>
</evidence>
<dbReference type="InterPro" id="IPR036860">
    <property type="entry name" value="SH2_dom_sf"/>
</dbReference>
<dbReference type="InterPro" id="IPR007728">
    <property type="entry name" value="Pre-SET_dom"/>
</dbReference>
<evidence type="ECO:0000313" key="17">
    <source>
        <dbReference type="Proteomes" id="UP000659654"/>
    </source>
</evidence>
<dbReference type="SMART" id="SM00252">
    <property type="entry name" value="SH2"/>
    <property type="match status" value="1"/>
</dbReference>
<dbReference type="AlphaFoldDB" id="A0A7I8WTK1"/>
<evidence type="ECO:0000259" key="15">
    <source>
        <dbReference type="PROSITE" id="PS50868"/>
    </source>
</evidence>
<dbReference type="PROSITE" id="PS50867">
    <property type="entry name" value="PRE_SET"/>
    <property type="match status" value="1"/>
</dbReference>
<evidence type="ECO:0000259" key="12">
    <source>
        <dbReference type="PROSITE" id="PS50002"/>
    </source>
</evidence>
<protein>
    <submittedName>
        <fullName evidence="16">(pine wood nematode) hypothetical protein</fullName>
    </submittedName>
</protein>
<evidence type="ECO:0000256" key="6">
    <source>
        <dbReference type="ARBA" id="ARBA00022691"/>
    </source>
</evidence>
<dbReference type="Pfam" id="PF00856">
    <property type="entry name" value="SET"/>
    <property type="match status" value="1"/>
</dbReference>
<organism evidence="16 17">
    <name type="scientific">Bursaphelenchus xylophilus</name>
    <name type="common">Pinewood nematode worm</name>
    <name type="synonym">Aphelenchoides xylophilus</name>
    <dbReference type="NCBI Taxonomy" id="6326"/>
    <lineage>
        <taxon>Eukaryota</taxon>
        <taxon>Metazoa</taxon>
        <taxon>Ecdysozoa</taxon>
        <taxon>Nematoda</taxon>
        <taxon>Chromadorea</taxon>
        <taxon>Rhabditida</taxon>
        <taxon>Tylenchina</taxon>
        <taxon>Tylenchomorpha</taxon>
        <taxon>Aphelenchoidea</taxon>
        <taxon>Aphelenchoididae</taxon>
        <taxon>Bursaphelenchus</taxon>
    </lineage>
</organism>
<feature type="domain" description="Post-SET" evidence="15">
    <location>
        <begin position="379"/>
        <end position="395"/>
    </location>
</feature>
<dbReference type="PROSITE" id="PS50002">
    <property type="entry name" value="SH3"/>
    <property type="match status" value="1"/>
</dbReference>
<dbReference type="Gene3D" id="2.170.270.10">
    <property type="entry name" value="SET domain"/>
    <property type="match status" value="1"/>
</dbReference>
<dbReference type="InterPro" id="IPR001214">
    <property type="entry name" value="SET_dom"/>
</dbReference>
<sequence length="402" mass="45382">MAGFDPFKTDLYFFDDLTRQKANDLLRCSEVGTFLVRTSTSDPSNLSLSLRISYDEDNSIRHYFIQKTKSDAGKWIVSLNGKDFPDLSYLIQYYMEVPLGHTQLLKPVPKEAICHVVGLYRFYGERITDLPFDVNEALEIISKPEESWWVARNVLGDVGLVPVTYMDFIMIDDNIVEEDDILEGCACTGTCTFENGCNCLIYKKNYNGSGRLIDEFNSINPVLECHDECKCDSECSNRLVGNGCKKKLDPFYDQIKGYGLKASESIYPKEFVIEYKGEVISEEEAWRRAKKYKDDGREHNYIYTINEHLEDRIQRTFIDATSFGGLARFINHSCSPNLTPVVVRCGRISPQLALFANKVINAGDELCYDYGSSSDPVGGGKKCHCGASDCRGFLPSGSYGKI</sequence>
<dbReference type="Proteomes" id="UP000659654">
    <property type="component" value="Unassembled WGS sequence"/>
</dbReference>
<gene>
    <name evidence="16" type="ORF">BXYJ_LOCUS9264</name>
</gene>
<feature type="domain" description="Pre-SET" evidence="14">
    <location>
        <begin position="183"/>
        <end position="243"/>
    </location>
</feature>
<dbReference type="InterPro" id="IPR001452">
    <property type="entry name" value="SH3_domain"/>
</dbReference>
<evidence type="ECO:0000313" key="16">
    <source>
        <dbReference type="EMBL" id="CAD5226719.1"/>
    </source>
</evidence>
<accession>A0A7I8WTK1</accession>
<feature type="domain" description="SH2" evidence="11">
    <location>
        <begin position="12"/>
        <end position="108"/>
    </location>
</feature>
<keyword evidence="4" id="KW-0489">Methyltransferase</keyword>
<keyword evidence="2 10" id="KW-0728">SH3 domain</keyword>
<dbReference type="SMR" id="A0A7I8WTK1"/>
<dbReference type="PROSITE" id="PS50868">
    <property type="entry name" value="POST_SET"/>
    <property type="match status" value="1"/>
</dbReference>
<dbReference type="Gene3D" id="3.30.505.10">
    <property type="entry name" value="SH2 domain"/>
    <property type="match status" value="1"/>
</dbReference>
<evidence type="ECO:0000256" key="2">
    <source>
        <dbReference type="ARBA" id="ARBA00022443"/>
    </source>
</evidence>
<evidence type="ECO:0000259" key="13">
    <source>
        <dbReference type="PROSITE" id="PS50280"/>
    </source>
</evidence>
<dbReference type="SUPFAM" id="SSF82199">
    <property type="entry name" value="SET domain"/>
    <property type="match status" value="1"/>
</dbReference>
<dbReference type="GO" id="GO:0032259">
    <property type="term" value="P:methylation"/>
    <property type="evidence" value="ECO:0007669"/>
    <property type="project" value="UniProtKB-KW"/>
</dbReference>
<dbReference type="InterPro" id="IPR000980">
    <property type="entry name" value="SH2"/>
</dbReference>
<dbReference type="EMBL" id="CAJFDI010000004">
    <property type="protein sequence ID" value="CAD5226719.1"/>
    <property type="molecule type" value="Genomic_DNA"/>
</dbReference>
<keyword evidence="3" id="KW-0158">Chromosome</keyword>
<feature type="domain" description="SET" evidence="13">
    <location>
        <begin position="246"/>
        <end position="371"/>
    </location>
</feature>
<evidence type="ECO:0000256" key="10">
    <source>
        <dbReference type="PROSITE-ProRule" id="PRU00192"/>
    </source>
</evidence>
<dbReference type="EMBL" id="CAJFCV020000004">
    <property type="protein sequence ID" value="CAG9116120.1"/>
    <property type="molecule type" value="Genomic_DNA"/>
</dbReference>
<dbReference type="SMART" id="SM00326">
    <property type="entry name" value="SH3"/>
    <property type="match status" value="1"/>
</dbReference>
<evidence type="ECO:0000256" key="4">
    <source>
        <dbReference type="ARBA" id="ARBA00022603"/>
    </source>
</evidence>
<keyword evidence="6" id="KW-0949">S-adenosyl-L-methionine</keyword>
<evidence type="ECO:0000259" key="14">
    <source>
        <dbReference type="PROSITE" id="PS50867"/>
    </source>
</evidence>
<feature type="domain" description="SH3" evidence="12">
    <location>
        <begin position="111"/>
        <end position="171"/>
    </location>
</feature>
<dbReference type="CDD" id="cd00173">
    <property type="entry name" value="SH2"/>
    <property type="match status" value="1"/>
</dbReference>
<dbReference type="PROSITE" id="PS50001">
    <property type="entry name" value="SH2"/>
    <property type="match status" value="1"/>
</dbReference>
<dbReference type="SUPFAM" id="SSF55550">
    <property type="entry name" value="SH2 domain"/>
    <property type="match status" value="1"/>
</dbReference>
<dbReference type="InterPro" id="IPR046341">
    <property type="entry name" value="SET_dom_sf"/>
</dbReference>
<keyword evidence="9" id="KW-0727">SH2 domain</keyword>
<keyword evidence="8" id="KW-0862">Zinc</keyword>
<dbReference type="PRINTS" id="PR00401">
    <property type="entry name" value="SH2DOMAIN"/>
</dbReference>
<dbReference type="Proteomes" id="UP000582659">
    <property type="component" value="Unassembled WGS sequence"/>
</dbReference>
<comment type="subcellular location">
    <subcellularLocation>
        <location evidence="1">Chromosome</location>
    </subcellularLocation>
</comment>
<dbReference type="GO" id="GO:0042054">
    <property type="term" value="F:histone methyltransferase activity"/>
    <property type="evidence" value="ECO:0007669"/>
    <property type="project" value="InterPro"/>
</dbReference>
<comment type="caution">
    <text evidence="16">The sequence shown here is derived from an EMBL/GenBank/DDBJ whole genome shotgun (WGS) entry which is preliminary data.</text>
</comment>
<dbReference type="Pfam" id="PF00017">
    <property type="entry name" value="SH2"/>
    <property type="match status" value="1"/>
</dbReference>
<reference evidence="16" key="1">
    <citation type="submission" date="2020-09" db="EMBL/GenBank/DDBJ databases">
        <authorList>
            <person name="Kikuchi T."/>
        </authorList>
    </citation>
    <scope>NUCLEOTIDE SEQUENCE</scope>
    <source>
        <strain evidence="16">Ka4C1</strain>
    </source>
</reference>
<dbReference type="SMART" id="SM00317">
    <property type="entry name" value="SET"/>
    <property type="match status" value="1"/>
</dbReference>
<dbReference type="InterPro" id="IPR050973">
    <property type="entry name" value="H3K9_Histone-Lys_N-MTase"/>
</dbReference>
<evidence type="ECO:0000256" key="5">
    <source>
        <dbReference type="ARBA" id="ARBA00022679"/>
    </source>
</evidence>
<evidence type="ECO:0000256" key="7">
    <source>
        <dbReference type="ARBA" id="ARBA00022723"/>
    </source>
</evidence>
<dbReference type="Gene3D" id="2.30.30.40">
    <property type="entry name" value="SH3 Domains"/>
    <property type="match status" value="1"/>
</dbReference>
<dbReference type="PROSITE" id="PS50280">
    <property type="entry name" value="SET"/>
    <property type="match status" value="1"/>
</dbReference>
<evidence type="ECO:0000259" key="11">
    <source>
        <dbReference type="PROSITE" id="PS50001"/>
    </source>
</evidence>
<keyword evidence="7" id="KW-0479">Metal-binding</keyword>
<dbReference type="PANTHER" id="PTHR46223:SF3">
    <property type="entry name" value="HISTONE-LYSINE N-METHYLTRANSFERASE SET-23"/>
    <property type="match status" value="1"/>
</dbReference>
<dbReference type="OrthoDB" id="616263at2759"/>
<evidence type="ECO:0000256" key="9">
    <source>
        <dbReference type="PROSITE-ProRule" id="PRU00191"/>
    </source>
</evidence>
<evidence type="ECO:0000256" key="8">
    <source>
        <dbReference type="ARBA" id="ARBA00022833"/>
    </source>
</evidence>
<evidence type="ECO:0000256" key="3">
    <source>
        <dbReference type="ARBA" id="ARBA00022454"/>
    </source>
</evidence>
<dbReference type="GO" id="GO:0008270">
    <property type="term" value="F:zinc ion binding"/>
    <property type="evidence" value="ECO:0007669"/>
    <property type="project" value="InterPro"/>
</dbReference>